<keyword evidence="2" id="KW-1185">Reference proteome</keyword>
<dbReference type="AlphaFoldDB" id="A0A8T3B3K7"/>
<protein>
    <submittedName>
        <fullName evidence="1">Uncharacterized protein</fullName>
    </submittedName>
</protein>
<gene>
    <name evidence="1" type="ORF">KFK09_015116</name>
</gene>
<dbReference type="Proteomes" id="UP000829196">
    <property type="component" value="Unassembled WGS sequence"/>
</dbReference>
<evidence type="ECO:0000313" key="2">
    <source>
        <dbReference type="Proteomes" id="UP000829196"/>
    </source>
</evidence>
<organism evidence="1 2">
    <name type="scientific">Dendrobium nobile</name>
    <name type="common">Orchid</name>
    <dbReference type="NCBI Taxonomy" id="94219"/>
    <lineage>
        <taxon>Eukaryota</taxon>
        <taxon>Viridiplantae</taxon>
        <taxon>Streptophyta</taxon>
        <taxon>Embryophyta</taxon>
        <taxon>Tracheophyta</taxon>
        <taxon>Spermatophyta</taxon>
        <taxon>Magnoliopsida</taxon>
        <taxon>Liliopsida</taxon>
        <taxon>Asparagales</taxon>
        <taxon>Orchidaceae</taxon>
        <taxon>Epidendroideae</taxon>
        <taxon>Malaxideae</taxon>
        <taxon>Dendrobiinae</taxon>
        <taxon>Dendrobium</taxon>
    </lineage>
</organism>
<reference evidence="1" key="1">
    <citation type="journal article" date="2022" name="Front. Genet.">
        <title>Chromosome-Scale Assembly of the Dendrobium nobile Genome Provides Insights Into the Molecular Mechanism of the Biosynthesis of the Medicinal Active Ingredient of Dendrobium.</title>
        <authorList>
            <person name="Xu Q."/>
            <person name="Niu S.-C."/>
            <person name="Li K.-L."/>
            <person name="Zheng P.-J."/>
            <person name="Zhang X.-J."/>
            <person name="Jia Y."/>
            <person name="Liu Y."/>
            <person name="Niu Y.-X."/>
            <person name="Yu L.-H."/>
            <person name="Chen D.-F."/>
            <person name="Zhang G.-Q."/>
        </authorList>
    </citation>
    <scope>NUCLEOTIDE SEQUENCE</scope>
    <source>
        <tissue evidence="1">Leaf</tissue>
    </source>
</reference>
<sequence>MEELNMQCITASTLNKIVKHWQLKFYNGWPQQKKLGATTQRVMLLPQQYHMQIRYKYKPTTTQNG</sequence>
<accession>A0A8T3B3K7</accession>
<proteinExistence type="predicted"/>
<name>A0A8T3B3K7_DENNO</name>
<comment type="caution">
    <text evidence="1">The sequence shown here is derived from an EMBL/GenBank/DDBJ whole genome shotgun (WGS) entry which is preliminary data.</text>
</comment>
<dbReference type="EMBL" id="JAGYWB010000011">
    <property type="protein sequence ID" value="KAI0504167.1"/>
    <property type="molecule type" value="Genomic_DNA"/>
</dbReference>
<evidence type="ECO:0000313" key="1">
    <source>
        <dbReference type="EMBL" id="KAI0504167.1"/>
    </source>
</evidence>